<organism evidence="1 2">
    <name type="scientific">Hyphantria cunea granulovirus</name>
    <dbReference type="NCBI Taxonomy" id="307448"/>
    <lineage>
        <taxon>Viruses</taxon>
        <taxon>Viruses incertae sedis</taxon>
        <taxon>Naldaviricetes</taxon>
        <taxon>Lefavirales</taxon>
        <taxon>Baculoviridae</taxon>
        <taxon>Betabaculovirus</taxon>
        <taxon>Betabaculovirus hycuneae</taxon>
    </lineage>
</organism>
<dbReference type="EMBL" id="MH923363">
    <property type="protein sequence ID" value="QBQ01609.1"/>
    <property type="molecule type" value="Genomic_DNA"/>
</dbReference>
<dbReference type="Proteomes" id="UP000831479">
    <property type="component" value="Segment"/>
</dbReference>
<evidence type="ECO:0000313" key="1">
    <source>
        <dbReference type="EMBL" id="QBQ01609.1"/>
    </source>
</evidence>
<proteinExistence type="predicted"/>
<evidence type="ECO:0000313" key="2">
    <source>
        <dbReference type="Proteomes" id="UP000831479"/>
    </source>
</evidence>
<keyword evidence="2" id="KW-1185">Reference proteome</keyword>
<reference evidence="1" key="1">
    <citation type="journal article" date="2019" name="Genomics">
        <title>Genome sequence analysis and organization of the Hyphantria cunea granulovirus (HycuGV-Hc1) from Turkey.</title>
        <authorList>
            <person name="Gencer D."/>
            <person name="Bayramoglu Z."/>
            <person name="Nalcacioglu R."/>
            <person name="Demirbag Z."/>
            <person name="Demir I."/>
        </authorList>
    </citation>
    <scope>NUCLEOTIDE SEQUENCE</scope>
    <source>
        <strain evidence="1">Hc1</strain>
    </source>
</reference>
<name>A0AAE6D0J7_9BBAC</name>
<gene>
    <name evidence="1" type="ORF">HycuGV_00056</name>
</gene>
<accession>A0AAE6D0J7</accession>
<sequence>MVIFLQFNSSAAMENTWADHLPFLCLNKLSRDILAVLCFRTVLLHFLRPKQY</sequence>
<protein>
    <submittedName>
        <fullName evidence="1">Uncharacterized protein</fullName>
    </submittedName>
</protein>